<accession>A0AAW1X5N6</accession>
<dbReference type="Proteomes" id="UP001457282">
    <property type="component" value="Unassembled WGS sequence"/>
</dbReference>
<proteinExistence type="predicted"/>
<organism evidence="2 3">
    <name type="scientific">Rubus argutus</name>
    <name type="common">Southern blackberry</name>
    <dbReference type="NCBI Taxonomy" id="59490"/>
    <lineage>
        <taxon>Eukaryota</taxon>
        <taxon>Viridiplantae</taxon>
        <taxon>Streptophyta</taxon>
        <taxon>Embryophyta</taxon>
        <taxon>Tracheophyta</taxon>
        <taxon>Spermatophyta</taxon>
        <taxon>Magnoliopsida</taxon>
        <taxon>eudicotyledons</taxon>
        <taxon>Gunneridae</taxon>
        <taxon>Pentapetalae</taxon>
        <taxon>rosids</taxon>
        <taxon>fabids</taxon>
        <taxon>Rosales</taxon>
        <taxon>Rosaceae</taxon>
        <taxon>Rosoideae</taxon>
        <taxon>Rosoideae incertae sedis</taxon>
        <taxon>Rubus</taxon>
    </lineage>
</organism>
<keyword evidence="3" id="KW-1185">Reference proteome</keyword>
<reference evidence="2 3" key="1">
    <citation type="journal article" date="2023" name="G3 (Bethesda)">
        <title>A chromosome-length genome assembly and annotation of blackberry (Rubus argutus, cv. 'Hillquist').</title>
        <authorList>
            <person name="Bruna T."/>
            <person name="Aryal R."/>
            <person name="Dudchenko O."/>
            <person name="Sargent D.J."/>
            <person name="Mead D."/>
            <person name="Buti M."/>
            <person name="Cavallini A."/>
            <person name="Hytonen T."/>
            <person name="Andres J."/>
            <person name="Pham M."/>
            <person name="Weisz D."/>
            <person name="Mascagni F."/>
            <person name="Usai G."/>
            <person name="Natali L."/>
            <person name="Bassil N."/>
            <person name="Fernandez G.E."/>
            <person name="Lomsadze A."/>
            <person name="Armour M."/>
            <person name="Olukolu B."/>
            <person name="Poorten T."/>
            <person name="Britton C."/>
            <person name="Davik J."/>
            <person name="Ashrafi H."/>
            <person name="Aiden E.L."/>
            <person name="Borodovsky M."/>
            <person name="Worthington M."/>
        </authorList>
    </citation>
    <scope>NUCLEOTIDE SEQUENCE [LARGE SCALE GENOMIC DNA]</scope>
    <source>
        <strain evidence="2">PI 553951</strain>
    </source>
</reference>
<evidence type="ECO:0000313" key="2">
    <source>
        <dbReference type="EMBL" id="KAK9932135.1"/>
    </source>
</evidence>
<evidence type="ECO:0000313" key="3">
    <source>
        <dbReference type="Proteomes" id="UP001457282"/>
    </source>
</evidence>
<name>A0AAW1X5N6_RUBAR</name>
<protein>
    <submittedName>
        <fullName evidence="2">Uncharacterized protein</fullName>
    </submittedName>
</protein>
<feature type="region of interest" description="Disordered" evidence="1">
    <location>
        <begin position="1"/>
        <end position="83"/>
    </location>
</feature>
<gene>
    <name evidence="2" type="ORF">M0R45_019383</name>
</gene>
<comment type="caution">
    <text evidence="2">The sequence shown here is derived from an EMBL/GenBank/DDBJ whole genome shotgun (WGS) entry which is preliminary data.</text>
</comment>
<dbReference type="AlphaFoldDB" id="A0AAW1X5N6"/>
<feature type="compositionally biased region" description="Polar residues" evidence="1">
    <location>
        <begin position="68"/>
        <end position="83"/>
    </location>
</feature>
<evidence type="ECO:0000256" key="1">
    <source>
        <dbReference type="SAM" id="MobiDB-lite"/>
    </source>
</evidence>
<sequence length="83" mass="8636">MSRHKQSSHNRADLFSPQSPSTAVCPYASHRANLPLPSPVPCHVAVSPSPQASQPDAAKSTAPDAVKNPSQTRTTSSPAPVPV</sequence>
<dbReference type="EMBL" id="JBEDUW010000004">
    <property type="protein sequence ID" value="KAK9932135.1"/>
    <property type="molecule type" value="Genomic_DNA"/>
</dbReference>